<evidence type="ECO:0000313" key="2">
    <source>
        <dbReference type="Proteomes" id="UP001211689"/>
    </source>
</evidence>
<dbReference type="Proteomes" id="UP001211689">
    <property type="component" value="Unassembled WGS sequence"/>
</dbReference>
<proteinExistence type="predicted"/>
<evidence type="ECO:0000313" key="1">
    <source>
        <dbReference type="EMBL" id="MDA8482632.1"/>
    </source>
</evidence>
<protein>
    <submittedName>
        <fullName evidence="1">Nucleoid-associated protein</fullName>
    </submittedName>
</protein>
<name>A0ABT4Y1B9_METRE</name>
<accession>A0ABT4Y1B9</accession>
<dbReference type="InterPro" id="IPR007358">
    <property type="entry name" value="Nucleoid_associated_NdpA"/>
</dbReference>
<dbReference type="EMBL" id="JANEWF010000003">
    <property type="protein sequence ID" value="MDA8482632.1"/>
    <property type="molecule type" value="Genomic_DNA"/>
</dbReference>
<organism evidence="1 2">
    <name type="scientific">Metapseudomonas resinovorans</name>
    <name type="common">Pseudomonas resinovorans</name>
    <dbReference type="NCBI Taxonomy" id="53412"/>
    <lineage>
        <taxon>Bacteria</taxon>
        <taxon>Pseudomonadati</taxon>
        <taxon>Pseudomonadota</taxon>
        <taxon>Gammaproteobacteria</taxon>
        <taxon>Pseudomonadales</taxon>
        <taxon>Pseudomonadaceae</taxon>
        <taxon>Metapseudomonas</taxon>
    </lineage>
</organism>
<dbReference type="Pfam" id="PF04245">
    <property type="entry name" value="NA37"/>
    <property type="match status" value="1"/>
</dbReference>
<keyword evidence="2" id="KW-1185">Reference proteome</keyword>
<dbReference type="RefSeq" id="WP_271470259.1">
    <property type="nucleotide sequence ID" value="NZ_JANEWF010000003.1"/>
</dbReference>
<comment type="caution">
    <text evidence="1">The sequence shown here is derived from an EMBL/GenBank/DDBJ whole genome shotgun (WGS) entry which is preliminary data.</text>
</comment>
<sequence length="365" mass="40533">MELVNLTIDRIIIHQIYRRDDDGNKVTPTQSHEYTLFDNSAMEAFKSRVRDALGSGSKAVQMEIVNQEDTDLSSLVDSMADQSAEDFAISSYDIAMKLTNAQQRKAIPGGIVVVFLGRQGHPLKRFLGVIKAEIHSAYEKEVNSTTNEISLKFVEEVLLTPGTRLYKTAGFFERTEYDPSSSDLNDKWVVMVSDYQISQADGKAAAQYFYADFLGCGYPQTSARTTKQFYEATIGFISSLEVGEIEKSDLLNALTTYLKVDTSSSISAADFASKYFGDIDIQDSFTSYMEDEGIPSTAFTKDLAHIEGKLKFRKVSFGGNVKITAPSQAFKDLVVIEAIPGEPDEAGNPTEWTKVVVKERIIQQE</sequence>
<reference evidence="1 2" key="1">
    <citation type="submission" date="2022-07" db="EMBL/GenBank/DDBJ databases">
        <title>Genome Analysis of Selected Gammaproteobacteria from Nigerian Food snails.</title>
        <authorList>
            <person name="Okafor A.C."/>
        </authorList>
    </citation>
    <scope>NUCLEOTIDE SEQUENCE [LARGE SCALE GENOMIC DNA]</scope>
    <source>
        <strain evidence="1 2">Awg 2</strain>
    </source>
</reference>
<gene>
    <name evidence="1" type="ORF">NNO07_06085</name>
</gene>